<evidence type="ECO:0000313" key="1">
    <source>
        <dbReference type="EMBL" id="KAL3282632.1"/>
    </source>
</evidence>
<dbReference type="Proteomes" id="UP001516400">
    <property type="component" value="Unassembled WGS sequence"/>
</dbReference>
<name>A0ABD2NVQ1_9CUCU</name>
<accession>A0ABD2NVQ1</accession>
<comment type="caution">
    <text evidence="1">The sequence shown here is derived from an EMBL/GenBank/DDBJ whole genome shotgun (WGS) entry which is preliminary data.</text>
</comment>
<evidence type="ECO:0000313" key="2">
    <source>
        <dbReference type="Proteomes" id="UP001516400"/>
    </source>
</evidence>
<keyword evidence="2" id="KW-1185">Reference proteome</keyword>
<reference evidence="1 2" key="1">
    <citation type="journal article" date="2021" name="BMC Biol.">
        <title>Horizontally acquired antibacterial genes associated with adaptive radiation of ladybird beetles.</title>
        <authorList>
            <person name="Li H.S."/>
            <person name="Tang X.F."/>
            <person name="Huang Y.H."/>
            <person name="Xu Z.Y."/>
            <person name="Chen M.L."/>
            <person name="Du X.Y."/>
            <person name="Qiu B.Y."/>
            <person name="Chen P.T."/>
            <person name="Zhang W."/>
            <person name="Slipinski A."/>
            <person name="Escalona H.E."/>
            <person name="Waterhouse R.M."/>
            <person name="Zwick A."/>
            <person name="Pang H."/>
        </authorList>
    </citation>
    <scope>NUCLEOTIDE SEQUENCE [LARGE SCALE GENOMIC DNA]</scope>
    <source>
        <strain evidence="1">SYSU2018</strain>
    </source>
</reference>
<gene>
    <name evidence="1" type="ORF">HHI36_005807</name>
</gene>
<proteinExistence type="predicted"/>
<sequence length="108" mass="12722">MQLMKGFKDYFLAFYIKRDKGTIRVAKWEKEKRLKVVAGQSVETDFGLDDEAENFHKESESSDEILKEIIMSENEDNVDTKIPKSVKKFEIEFQLIEEMEGHEIEVED</sequence>
<dbReference type="AlphaFoldDB" id="A0ABD2NVQ1"/>
<protein>
    <submittedName>
        <fullName evidence="1">Uncharacterized protein</fullName>
    </submittedName>
</protein>
<organism evidence="1 2">
    <name type="scientific">Cryptolaemus montrouzieri</name>
    <dbReference type="NCBI Taxonomy" id="559131"/>
    <lineage>
        <taxon>Eukaryota</taxon>
        <taxon>Metazoa</taxon>
        <taxon>Ecdysozoa</taxon>
        <taxon>Arthropoda</taxon>
        <taxon>Hexapoda</taxon>
        <taxon>Insecta</taxon>
        <taxon>Pterygota</taxon>
        <taxon>Neoptera</taxon>
        <taxon>Endopterygota</taxon>
        <taxon>Coleoptera</taxon>
        <taxon>Polyphaga</taxon>
        <taxon>Cucujiformia</taxon>
        <taxon>Coccinelloidea</taxon>
        <taxon>Coccinellidae</taxon>
        <taxon>Scymninae</taxon>
        <taxon>Scymnini</taxon>
        <taxon>Cryptolaemus</taxon>
    </lineage>
</organism>
<dbReference type="EMBL" id="JABFTP020000144">
    <property type="protein sequence ID" value="KAL3282632.1"/>
    <property type="molecule type" value="Genomic_DNA"/>
</dbReference>